<dbReference type="PATRIC" id="fig|1618422.5.peg.263"/>
<sequence length="253" mass="27351">MKQEKQFLSTPTAVLIGAVIISLSILMSGGIIKFKGVSGSRDQALAPVASSAPAPDAAVPEPDSGPVKVALDDDPVIGDKNAPVTLIEFSDYECPFCKRHFDQVYPELKKNYIDTGKVKLVFRDLPLSFHDPNATEQAVAANCAREQGGDATYFKYHDEIFKRTTSNKTFAKENLPKIAADLGLNTSNFQSCLDSNKYKDEVTKDLNYAATVGASGTPTFFVGKSEGSEITATRIVGAQPYSAFQTQIDVLLK</sequence>
<comment type="caution">
    <text evidence="8">The sequence shown here is derived from an EMBL/GenBank/DDBJ whole genome shotgun (WGS) entry which is preliminary data.</text>
</comment>
<dbReference type="InterPro" id="IPR036249">
    <property type="entry name" value="Thioredoxin-like_sf"/>
</dbReference>
<dbReference type="EMBL" id="LBUP01000001">
    <property type="protein sequence ID" value="KKQ67332.1"/>
    <property type="molecule type" value="Genomic_DNA"/>
</dbReference>
<evidence type="ECO:0000256" key="1">
    <source>
        <dbReference type="ARBA" id="ARBA00005791"/>
    </source>
</evidence>
<proteinExistence type="inferred from homology"/>
<dbReference type="Gene3D" id="3.40.30.10">
    <property type="entry name" value="Glutaredoxin"/>
    <property type="match status" value="1"/>
</dbReference>
<dbReference type="InterPro" id="IPR012336">
    <property type="entry name" value="Thioredoxin-like_fold"/>
</dbReference>
<evidence type="ECO:0000256" key="3">
    <source>
        <dbReference type="ARBA" id="ARBA00023002"/>
    </source>
</evidence>
<dbReference type="Gene3D" id="1.10.40.80">
    <property type="match status" value="1"/>
</dbReference>
<keyword evidence="6" id="KW-0472">Membrane</keyword>
<dbReference type="AlphaFoldDB" id="A0A0G0JKF0"/>
<evidence type="ECO:0000313" key="8">
    <source>
        <dbReference type="EMBL" id="KKQ67332.1"/>
    </source>
</evidence>
<name>A0A0G0JKF0_9BACT</name>
<accession>A0A0G0JKF0</accession>
<keyword evidence="6" id="KW-1133">Transmembrane helix</keyword>
<dbReference type="Proteomes" id="UP000034235">
    <property type="component" value="Unassembled WGS sequence"/>
</dbReference>
<evidence type="ECO:0000259" key="7">
    <source>
        <dbReference type="PROSITE" id="PS51352"/>
    </source>
</evidence>
<dbReference type="GO" id="GO:0016491">
    <property type="term" value="F:oxidoreductase activity"/>
    <property type="evidence" value="ECO:0007669"/>
    <property type="project" value="UniProtKB-KW"/>
</dbReference>
<evidence type="ECO:0000256" key="4">
    <source>
        <dbReference type="ARBA" id="ARBA00023157"/>
    </source>
</evidence>
<dbReference type="PROSITE" id="PS51352">
    <property type="entry name" value="THIOREDOXIN_2"/>
    <property type="match status" value="1"/>
</dbReference>
<gene>
    <name evidence="8" type="ORF">US86_C0001G0259</name>
</gene>
<dbReference type="PANTHER" id="PTHR13887">
    <property type="entry name" value="GLUTATHIONE S-TRANSFERASE KAPPA"/>
    <property type="match status" value="1"/>
</dbReference>
<dbReference type="InterPro" id="IPR013766">
    <property type="entry name" value="Thioredoxin_domain"/>
</dbReference>
<protein>
    <submittedName>
        <fullName evidence="8">DSBA oxidoreductase</fullName>
    </submittedName>
</protein>
<evidence type="ECO:0000256" key="6">
    <source>
        <dbReference type="SAM" id="Phobius"/>
    </source>
</evidence>
<feature type="transmembrane region" description="Helical" evidence="6">
    <location>
        <begin position="12"/>
        <end position="32"/>
    </location>
</feature>
<organism evidence="8 9">
    <name type="scientific">Candidatus Daviesbacteria bacterium GW2011_GWA2_38_24</name>
    <dbReference type="NCBI Taxonomy" id="1618422"/>
    <lineage>
        <taxon>Bacteria</taxon>
        <taxon>Candidatus Daviesiibacteriota</taxon>
    </lineage>
</organism>
<comment type="similarity">
    <text evidence="1">Belongs to the thioredoxin family. DsbA subfamily.</text>
</comment>
<keyword evidence="6" id="KW-0812">Transmembrane</keyword>
<dbReference type="PANTHER" id="PTHR13887:SF14">
    <property type="entry name" value="DISULFIDE BOND FORMATION PROTEIN D"/>
    <property type="match status" value="1"/>
</dbReference>
<dbReference type="Pfam" id="PF13462">
    <property type="entry name" value="Thioredoxin_4"/>
    <property type="match status" value="1"/>
</dbReference>
<evidence type="ECO:0000256" key="2">
    <source>
        <dbReference type="ARBA" id="ARBA00022729"/>
    </source>
</evidence>
<reference evidence="8 9" key="1">
    <citation type="journal article" date="2015" name="Nature">
        <title>rRNA introns, odd ribosomes, and small enigmatic genomes across a large radiation of phyla.</title>
        <authorList>
            <person name="Brown C.T."/>
            <person name="Hug L.A."/>
            <person name="Thomas B.C."/>
            <person name="Sharon I."/>
            <person name="Castelle C.J."/>
            <person name="Singh A."/>
            <person name="Wilkins M.J."/>
            <person name="Williams K.H."/>
            <person name="Banfield J.F."/>
        </authorList>
    </citation>
    <scope>NUCLEOTIDE SEQUENCE [LARGE SCALE GENOMIC DNA]</scope>
</reference>
<evidence type="ECO:0000313" key="9">
    <source>
        <dbReference type="Proteomes" id="UP000034235"/>
    </source>
</evidence>
<feature type="domain" description="Thioredoxin" evidence="7">
    <location>
        <begin position="48"/>
        <end position="253"/>
    </location>
</feature>
<keyword evidence="4" id="KW-1015">Disulfide bond</keyword>
<evidence type="ECO:0000256" key="5">
    <source>
        <dbReference type="ARBA" id="ARBA00023284"/>
    </source>
</evidence>
<keyword evidence="3" id="KW-0560">Oxidoreductase</keyword>
<dbReference type="SUPFAM" id="SSF52833">
    <property type="entry name" value="Thioredoxin-like"/>
    <property type="match status" value="1"/>
</dbReference>
<keyword evidence="5" id="KW-0676">Redox-active center</keyword>
<keyword evidence="2" id="KW-0732">Signal</keyword>